<name>F5J0G6_9BACT</name>
<dbReference type="STRING" id="742766.HMPREF9455_02833"/>
<feature type="chain" id="PRO_5003329045" description="Peptidoglycan peptidase" evidence="1">
    <location>
        <begin position="19"/>
        <end position="211"/>
    </location>
</feature>
<accession>F5J0G6</accession>
<gene>
    <name evidence="2" type="ORF">HMPREF9455_02833</name>
</gene>
<dbReference type="eggNOG" id="COG3863">
    <property type="taxonomic scope" value="Bacteria"/>
</dbReference>
<dbReference type="HOGENOM" id="CLU_090004_0_0_10"/>
<proteinExistence type="predicted"/>
<protein>
    <recommendedName>
        <fullName evidence="4">Peptidoglycan peptidase</fullName>
    </recommendedName>
</protein>
<comment type="caution">
    <text evidence="2">The sequence shown here is derived from an EMBL/GenBank/DDBJ whole genome shotgun (WGS) entry which is preliminary data.</text>
</comment>
<organism evidence="2 3">
    <name type="scientific">Dysgonomonas gadei ATCC BAA-286</name>
    <dbReference type="NCBI Taxonomy" id="742766"/>
    <lineage>
        <taxon>Bacteria</taxon>
        <taxon>Pseudomonadati</taxon>
        <taxon>Bacteroidota</taxon>
        <taxon>Bacteroidia</taxon>
        <taxon>Bacteroidales</taxon>
        <taxon>Dysgonomonadaceae</taxon>
        <taxon>Dysgonomonas</taxon>
    </lineage>
</organism>
<dbReference type="Pfam" id="PF05708">
    <property type="entry name" value="Peptidase_C92"/>
    <property type="match status" value="1"/>
</dbReference>
<keyword evidence="1" id="KW-0732">Signal</keyword>
<dbReference type="EMBL" id="ADLV01000034">
    <property type="protein sequence ID" value="EGK00818.1"/>
    <property type="molecule type" value="Genomic_DNA"/>
</dbReference>
<sequence>MKAILLMVLFLSGMTLCAEDFKLQSGDLIFQEDCASGTDSTIKAVTASIGDYQFTHVGIVYIDDNDSIYVLEATRPKVAKTPLNDYLYPKGKGCYPKSVVGRLKEEYRHSIPDALSEGLALIGKDYDDGFILGNDKYYCSELIYEILLRANHGIPVFPLNTMTFKSADTEEVTDGWKEYFGKYNLSIPEGEPGINPGAMSSSYVIDIVHYY</sequence>
<dbReference type="AlphaFoldDB" id="F5J0G6"/>
<dbReference type="InterPro" id="IPR024453">
    <property type="entry name" value="Peptidase_C92"/>
</dbReference>
<dbReference type="RefSeq" id="WP_006800363.1">
    <property type="nucleotide sequence ID" value="NZ_GL891986.1"/>
</dbReference>
<dbReference type="InterPro" id="IPR038765">
    <property type="entry name" value="Papain-like_cys_pep_sf"/>
</dbReference>
<evidence type="ECO:0000313" key="3">
    <source>
        <dbReference type="Proteomes" id="UP000004913"/>
    </source>
</evidence>
<dbReference type="SUPFAM" id="SSF54001">
    <property type="entry name" value="Cysteine proteinases"/>
    <property type="match status" value="1"/>
</dbReference>
<evidence type="ECO:0000256" key="1">
    <source>
        <dbReference type="SAM" id="SignalP"/>
    </source>
</evidence>
<feature type="signal peptide" evidence="1">
    <location>
        <begin position="1"/>
        <end position="18"/>
    </location>
</feature>
<dbReference type="Proteomes" id="UP000004913">
    <property type="component" value="Unassembled WGS sequence"/>
</dbReference>
<keyword evidence="3" id="KW-1185">Reference proteome</keyword>
<evidence type="ECO:0008006" key="4">
    <source>
        <dbReference type="Google" id="ProtNLM"/>
    </source>
</evidence>
<reference evidence="2 3" key="1">
    <citation type="submission" date="2011-04" db="EMBL/GenBank/DDBJ databases">
        <title>The Genome Sequence of Dysgonomonas gadei ATCC BAA-286.</title>
        <authorList>
            <consortium name="The Broad Institute Genome Sequencing Platform"/>
            <person name="Earl A."/>
            <person name="Ward D."/>
            <person name="Feldgarden M."/>
            <person name="Gevers D."/>
            <person name="Pudlo N."/>
            <person name="Martens E."/>
            <person name="Allen-Vercoe E."/>
            <person name="Young S.K."/>
            <person name="Zeng Q."/>
            <person name="Gargeya S."/>
            <person name="Fitzgerald M."/>
            <person name="Haas B."/>
            <person name="Abouelleil A."/>
            <person name="Alvarado L."/>
            <person name="Arachchi H.M."/>
            <person name="Berlin A."/>
            <person name="Brown A."/>
            <person name="Chapman S.B."/>
            <person name="Chen Z."/>
            <person name="Dunbar C."/>
            <person name="Freedman E."/>
            <person name="Gearin G."/>
            <person name="Gellesch M."/>
            <person name="Goldberg J."/>
            <person name="Griggs A."/>
            <person name="Gujja S."/>
            <person name="Heiman D."/>
            <person name="Howarth C."/>
            <person name="Larson L."/>
            <person name="Lui A."/>
            <person name="MacDonald P.J.P."/>
            <person name="Mehta T."/>
            <person name="Montmayeur A."/>
            <person name="Murphy C."/>
            <person name="Neiman D."/>
            <person name="Pearson M."/>
            <person name="Priest M."/>
            <person name="Roberts A."/>
            <person name="Saif S."/>
            <person name="Shea T."/>
            <person name="Shenoy N."/>
            <person name="Sisk P."/>
            <person name="Stolte C."/>
            <person name="Sykes S."/>
            <person name="Yandava C."/>
            <person name="Wortman J."/>
            <person name="Nusbaum C."/>
            <person name="Birren B."/>
        </authorList>
    </citation>
    <scope>NUCLEOTIDE SEQUENCE [LARGE SCALE GENOMIC DNA]</scope>
    <source>
        <strain evidence="2 3">ATCC BAA-286</strain>
    </source>
</reference>
<dbReference type="Gene3D" id="3.90.1720.10">
    <property type="entry name" value="endopeptidase domain like (from Nostoc punctiforme)"/>
    <property type="match status" value="1"/>
</dbReference>
<evidence type="ECO:0000313" key="2">
    <source>
        <dbReference type="EMBL" id="EGK00818.1"/>
    </source>
</evidence>